<comment type="caution">
    <text evidence="5">The sequence shown here is derived from an EMBL/GenBank/DDBJ whole genome shotgun (WGS) entry which is preliminary data.</text>
</comment>
<evidence type="ECO:0000256" key="1">
    <source>
        <dbReference type="ARBA" id="ARBA00022723"/>
    </source>
</evidence>
<keyword evidence="1 4" id="KW-0479">Metal-binding</keyword>
<comment type="function">
    <text evidence="4">D-aminoacyl-tRNA deacylase with broad substrate specificity. By recycling D-aminoacyl-tRNA to D-amino acids and free tRNA molecules, this enzyme counteracts the toxicity associated with the formation of D-aminoacyl-tRNA entities in vivo.</text>
</comment>
<protein>
    <recommendedName>
        <fullName evidence="4">D-aminoacyl-tRNA deacylase</fullName>
        <ecNumber evidence="4">3.1.1.96</ecNumber>
    </recommendedName>
</protein>
<dbReference type="AlphaFoldDB" id="N6VR25"/>
<dbReference type="PANTHER" id="PTHR34667">
    <property type="entry name" value="D-AMINOACYL-TRNA DEACYLASE"/>
    <property type="match status" value="1"/>
</dbReference>
<evidence type="ECO:0000256" key="4">
    <source>
        <dbReference type="HAMAP-Rule" id="MF_00562"/>
    </source>
</evidence>
<comment type="catalytic activity">
    <reaction evidence="4">
        <text>a D-aminoacyl-tRNA + H2O = a tRNA + a D-alpha-amino acid + H(+)</text>
        <dbReference type="Rhea" id="RHEA:13953"/>
        <dbReference type="Rhea" id="RHEA-COMP:10123"/>
        <dbReference type="Rhea" id="RHEA-COMP:10124"/>
        <dbReference type="ChEBI" id="CHEBI:15377"/>
        <dbReference type="ChEBI" id="CHEBI:15378"/>
        <dbReference type="ChEBI" id="CHEBI:59871"/>
        <dbReference type="ChEBI" id="CHEBI:78442"/>
        <dbReference type="ChEBI" id="CHEBI:79333"/>
        <dbReference type="EC" id="3.1.1.96"/>
    </reaction>
</comment>
<dbReference type="Gene3D" id="3.40.50.10700">
    <property type="entry name" value="AF0625-like"/>
    <property type="match status" value="1"/>
</dbReference>
<dbReference type="InterPro" id="IPR018033">
    <property type="entry name" value="Deacylase_DtdA_archaea"/>
</dbReference>
<dbReference type="PANTHER" id="PTHR34667:SF1">
    <property type="entry name" value="D-AMINOACYL-TRNA DEACYLASE"/>
    <property type="match status" value="1"/>
</dbReference>
<dbReference type="GO" id="GO:0008270">
    <property type="term" value="F:zinc ion binding"/>
    <property type="evidence" value="ECO:0007669"/>
    <property type="project" value="UniProtKB-UniRule"/>
</dbReference>
<dbReference type="HAMAP" id="MF_00562">
    <property type="entry name" value="Deacylase_DtdA"/>
    <property type="match status" value="1"/>
</dbReference>
<dbReference type="Proteomes" id="UP000053695">
    <property type="component" value="Unassembled WGS sequence"/>
</dbReference>
<comment type="similarity">
    <text evidence="4">Belongs to the DtdA deacylase family.</text>
</comment>
<dbReference type="GO" id="GO:0019478">
    <property type="term" value="P:D-amino acid catabolic process"/>
    <property type="evidence" value="ECO:0007669"/>
    <property type="project" value="UniProtKB-UniRule"/>
</dbReference>
<proteinExistence type="inferred from homology"/>
<dbReference type="OrthoDB" id="9863at2157"/>
<comment type="cofactor">
    <cofactor evidence="4">
        <name>Zn(2+)</name>
        <dbReference type="ChEBI" id="CHEBI:29105"/>
    </cofactor>
    <text evidence="4">Binds 2 Zn(2+) ions per subunit.</text>
</comment>
<evidence type="ECO:0000256" key="3">
    <source>
        <dbReference type="ARBA" id="ARBA00022833"/>
    </source>
</evidence>
<reference evidence="5 6" key="1">
    <citation type="journal article" date="2013" name="Genome Announc.">
        <title>Draft Genome Sequence of a Highly Flagellated, Fast-Swimming Archaeon, Methanocaldococcus villosus Strain KIN24-T80 (DSM 22612).</title>
        <authorList>
            <person name="Thennarasu S."/>
            <person name="Polireddy D."/>
            <person name="Antony A."/>
            <person name="Yada M.R."/>
            <person name="Algarawi S."/>
            <person name="Sivakumar N."/>
        </authorList>
    </citation>
    <scope>NUCLEOTIDE SEQUENCE [LARGE SCALE GENOMIC DNA]</scope>
    <source>
        <strain evidence="5 6">KIN24-T80</strain>
    </source>
</reference>
<accession>N6VR25</accession>
<dbReference type="STRING" id="1069083.GCA_000371805_00098"/>
<dbReference type="Pfam" id="PF04414">
    <property type="entry name" value="tRNA_deacylase"/>
    <property type="match status" value="1"/>
</dbReference>
<organism evidence="5 6">
    <name type="scientific">Methanocaldococcus villosus KIN24-T80</name>
    <dbReference type="NCBI Taxonomy" id="1069083"/>
    <lineage>
        <taxon>Archaea</taxon>
        <taxon>Methanobacteriati</taxon>
        <taxon>Methanobacteriota</taxon>
        <taxon>Methanomada group</taxon>
        <taxon>Methanococci</taxon>
        <taxon>Methanococcales</taxon>
        <taxon>Methanocaldococcaceae</taxon>
        <taxon>Methanocaldococcus</taxon>
    </lineage>
</organism>
<gene>
    <name evidence="4" type="primary">dtdA</name>
    <name evidence="5" type="ORF">J422_02729</name>
</gene>
<comment type="subunit">
    <text evidence="4">Monomer.</text>
</comment>
<dbReference type="PATRIC" id="fig|1069083.5.peg.535"/>
<keyword evidence="2 4" id="KW-0378">Hydrolase</keyword>
<evidence type="ECO:0000313" key="6">
    <source>
        <dbReference type="Proteomes" id="UP000053695"/>
    </source>
</evidence>
<sequence length="241" mass="27750">MKFLFISSNLDPASKNIASFLNEYFEVFKVEKELLNVKKEDLPKASYYIFLSKHRSSSNQPSLTVHVPGLLDRDVCSASAVLNSLLLNNIYNFYRKSNLNGFNVCFEVVHHTPTDIDKPTCFVEIGSTEKEWKDERLGKIMADAIVKTVEQIESGDYDEKIKAVGYGGNHYAPKFTKLCLEGKYYFSYLIPKYANVSENVLKKIVKSDVERLLIDWKGSKSEGRKKMIEFFKSYNIDYERV</sequence>
<dbReference type="GO" id="GO:0106026">
    <property type="term" value="F:Gly-tRNA(Ala) deacylase activity"/>
    <property type="evidence" value="ECO:0007669"/>
    <property type="project" value="RHEA"/>
</dbReference>
<dbReference type="PIRSF" id="PIRSF016210">
    <property type="entry name" value="UCP016210"/>
    <property type="match status" value="1"/>
</dbReference>
<dbReference type="RefSeq" id="WP_004590600.1">
    <property type="nucleotide sequence ID" value="NZ_APMM01000017.1"/>
</dbReference>
<dbReference type="InterPro" id="IPR007508">
    <property type="entry name" value="DtdA"/>
</dbReference>
<evidence type="ECO:0000313" key="5">
    <source>
        <dbReference type="EMBL" id="ENN96360.1"/>
    </source>
</evidence>
<comment type="catalytic activity">
    <reaction evidence="4">
        <text>glycyl-tRNA(Ala) + H2O = tRNA(Ala) + glycine + H(+)</text>
        <dbReference type="Rhea" id="RHEA:53744"/>
        <dbReference type="Rhea" id="RHEA-COMP:9657"/>
        <dbReference type="Rhea" id="RHEA-COMP:13640"/>
        <dbReference type="ChEBI" id="CHEBI:15377"/>
        <dbReference type="ChEBI" id="CHEBI:15378"/>
        <dbReference type="ChEBI" id="CHEBI:57305"/>
        <dbReference type="ChEBI" id="CHEBI:78442"/>
        <dbReference type="ChEBI" id="CHEBI:78522"/>
        <dbReference type="EC" id="3.1.1.96"/>
    </reaction>
</comment>
<dbReference type="EC" id="3.1.1.96" evidence="4"/>
<dbReference type="SUPFAM" id="SSF142535">
    <property type="entry name" value="AF0625-like"/>
    <property type="match status" value="1"/>
</dbReference>
<dbReference type="Gene3D" id="3.40.630.50">
    <property type="entry name" value="AF0625-like"/>
    <property type="match status" value="1"/>
</dbReference>
<dbReference type="EMBL" id="APMM01000017">
    <property type="protein sequence ID" value="ENN96360.1"/>
    <property type="molecule type" value="Genomic_DNA"/>
</dbReference>
<evidence type="ECO:0000256" key="2">
    <source>
        <dbReference type="ARBA" id="ARBA00022801"/>
    </source>
</evidence>
<dbReference type="GO" id="GO:0051499">
    <property type="term" value="F:D-aminoacyl-tRNA deacylase activity"/>
    <property type="evidence" value="ECO:0007669"/>
    <property type="project" value="UniProtKB-UniRule"/>
</dbReference>
<name>N6VR25_9EURY</name>
<keyword evidence="3 4" id="KW-0862">Zinc</keyword>
<keyword evidence="6" id="KW-1185">Reference proteome</keyword>